<evidence type="ECO:0000313" key="4">
    <source>
        <dbReference type="Proteomes" id="UP000800039"/>
    </source>
</evidence>
<feature type="compositionally biased region" description="Polar residues" evidence="1">
    <location>
        <begin position="21"/>
        <end position="39"/>
    </location>
</feature>
<sequence>MEMSLLDHDGSLPQAQRHPSVHSSQQSLSNPPQTEMSDTLGTAATPVLQHMKLGTPQNWPTIPEAVESSLFTKIADATFDIFLVACSAAFLVFALLVAHYDGSTTYDMETGEQMRVATMLLNAAKYGPTVFPIIFASVIGRMTHAILCWRLAKGERMGILDLLATNTSFTSTVISQVQLRMFTYVGITLTSIWALSPLGGQASIRIMSIGRTAISAAFPVHDLYMMPNGNLETYAGSHGPRLFEIVNSLFASTVVVTPTEEDIWGNLKIPRIEHYEGSEDYGDGWYHAGLTAGSYSSLVGIPIKHVTKKHSGLNTATTLIQTQYLDVNCSVRSLPNNNISAERTPSPYWINSTGTGAYIGYQNTSLISRQKVPSPMLEPFSLSYWPTYLRGVGYGALVCNIRSSYVETDVDCSRTRCHANRVRRSRLDHLPSAWTHLDINHGFWPLFIDNFIKSVPGKAGEPTLLDRYMADPYFARRTLPAAEVQITSPEDYSVRLGQLLNTYWNLMNGFPAILNGISNDTAYFWDGDNSLIPPYNTTTGLYSLTSDGLKARCWKTQEKKSFGIADVVEMHRGWLATLVIISSFLIIASLVAPIIRVFLPHGPDVMMNVSSLTRNDKHLPVNGTFLGASQRARLLRDVRVRFGDVEPKEEVGRLAIASVHNGEDSNVTAFRKGRLYE</sequence>
<dbReference type="Proteomes" id="UP000800039">
    <property type="component" value="Unassembled WGS sequence"/>
</dbReference>
<accession>A0A9P4G9V4</accession>
<dbReference type="RefSeq" id="XP_040784089.1">
    <property type="nucleotide sequence ID" value="XM_040937210.1"/>
</dbReference>
<dbReference type="EMBL" id="ML976618">
    <property type="protein sequence ID" value="KAF1841526.1"/>
    <property type="molecule type" value="Genomic_DNA"/>
</dbReference>
<feature type="transmembrane region" description="Helical" evidence="2">
    <location>
        <begin position="81"/>
        <end position="100"/>
    </location>
</feature>
<keyword evidence="2" id="KW-0812">Transmembrane</keyword>
<feature type="transmembrane region" description="Helical" evidence="2">
    <location>
        <begin position="129"/>
        <end position="149"/>
    </location>
</feature>
<dbReference type="AlphaFoldDB" id="A0A9P4G9V4"/>
<keyword evidence="2" id="KW-1133">Transmembrane helix</keyword>
<protein>
    <submittedName>
        <fullName evidence="3">Uncharacterized protein</fullName>
    </submittedName>
</protein>
<feature type="compositionally biased region" description="Basic and acidic residues" evidence="1">
    <location>
        <begin position="1"/>
        <end position="10"/>
    </location>
</feature>
<evidence type="ECO:0000256" key="2">
    <source>
        <dbReference type="SAM" id="Phobius"/>
    </source>
</evidence>
<feature type="region of interest" description="Disordered" evidence="1">
    <location>
        <begin position="1"/>
        <end position="39"/>
    </location>
</feature>
<gene>
    <name evidence="3" type="ORF">K460DRAFT_408986</name>
</gene>
<name>A0A9P4G9V4_9PLEO</name>
<feature type="transmembrane region" description="Helical" evidence="2">
    <location>
        <begin position="181"/>
        <end position="199"/>
    </location>
</feature>
<keyword evidence="2" id="KW-0472">Membrane</keyword>
<proteinExistence type="predicted"/>
<comment type="caution">
    <text evidence="3">The sequence shown here is derived from an EMBL/GenBank/DDBJ whole genome shotgun (WGS) entry which is preliminary data.</text>
</comment>
<reference evidence="3" key="1">
    <citation type="submission" date="2020-01" db="EMBL/GenBank/DDBJ databases">
        <authorList>
            <consortium name="DOE Joint Genome Institute"/>
            <person name="Haridas S."/>
            <person name="Albert R."/>
            <person name="Binder M."/>
            <person name="Bloem J."/>
            <person name="Labutti K."/>
            <person name="Salamov A."/>
            <person name="Andreopoulos B."/>
            <person name="Baker S.E."/>
            <person name="Barry K."/>
            <person name="Bills G."/>
            <person name="Bluhm B.H."/>
            <person name="Cannon C."/>
            <person name="Castanera R."/>
            <person name="Culley D.E."/>
            <person name="Daum C."/>
            <person name="Ezra D."/>
            <person name="Gonzalez J.B."/>
            <person name="Henrissat B."/>
            <person name="Kuo A."/>
            <person name="Liang C."/>
            <person name="Lipzen A."/>
            <person name="Lutzoni F."/>
            <person name="Magnuson J."/>
            <person name="Mondo S."/>
            <person name="Nolan M."/>
            <person name="Ohm R."/>
            <person name="Pangilinan J."/>
            <person name="Park H.-J."/>
            <person name="Ramirez L."/>
            <person name="Alfaro M."/>
            <person name="Sun H."/>
            <person name="Tritt A."/>
            <person name="Yoshinaga Y."/>
            <person name="Zwiers L.-H."/>
            <person name="Turgeon B.G."/>
            <person name="Goodwin S.B."/>
            <person name="Spatafora J.W."/>
            <person name="Crous P.W."/>
            <person name="Grigoriev I.V."/>
        </authorList>
    </citation>
    <scope>NUCLEOTIDE SEQUENCE</scope>
    <source>
        <strain evidence="3">CBS 394.84</strain>
    </source>
</reference>
<evidence type="ECO:0000256" key="1">
    <source>
        <dbReference type="SAM" id="MobiDB-lite"/>
    </source>
</evidence>
<evidence type="ECO:0000313" key="3">
    <source>
        <dbReference type="EMBL" id="KAF1841526.1"/>
    </source>
</evidence>
<dbReference type="GeneID" id="63854460"/>
<dbReference type="OrthoDB" id="3692311at2759"/>
<feature type="transmembrane region" description="Helical" evidence="2">
    <location>
        <begin position="574"/>
        <end position="599"/>
    </location>
</feature>
<keyword evidence="4" id="KW-1185">Reference proteome</keyword>
<organism evidence="3 4">
    <name type="scientific">Cucurbitaria berberidis CBS 394.84</name>
    <dbReference type="NCBI Taxonomy" id="1168544"/>
    <lineage>
        <taxon>Eukaryota</taxon>
        <taxon>Fungi</taxon>
        <taxon>Dikarya</taxon>
        <taxon>Ascomycota</taxon>
        <taxon>Pezizomycotina</taxon>
        <taxon>Dothideomycetes</taxon>
        <taxon>Pleosporomycetidae</taxon>
        <taxon>Pleosporales</taxon>
        <taxon>Pleosporineae</taxon>
        <taxon>Cucurbitariaceae</taxon>
        <taxon>Cucurbitaria</taxon>
    </lineage>
</organism>